<dbReference type="FunCoup" id="A0A6P5L9S7">
    <property type="interactions" value="1622"/>
</dbReference>
<feature type="region of interest" description="Disordered" evidence="2">
    <location>
        <begin position="1660"/>
        <end position="1710"/>
    </location>
</feature>
<feature type="region of interest" description="Disordered" evidence="2">
    <location>
        <begin position="1583"/>
        <end position="1644"/>
    </location>
</feature>
<dbReference type="PANTHER" id="PTHR14522">
    <property type="entry name" value="EMO2-RELATED"/>
    <property type="match status" value="1"/>
</dbReference>
<feature type="compositionally biased region" description="Basic and acidic residues" evidence="2">
    <location>
        <begin position="1609"/>
        <end position="1629"/>
    </location>
</feature>
<dbReference type="Proteomes" id="UP000515140">
    <property type="component" value="Unplaced"/>
</dbReference>
<feature type="region of interest" description="Disordered" evidence="2">
    <location>
        <begin position="1341"/>
        <end position="1386"/>
    </location>
</feature>
<evidence type="ECO:0000256" key="1">
    <source>
        <dbReference type="ARBA" id="ARBA00022553"/>
    </source>
</evidence>
<feature type="compositionally biased region" description="Polar residues" evidence="2">
    <location>
        <begin position="814"/>
        <end position="827"/>
    </location>
</feature>
<dbReference type="InParanoid" id="A0A6P5L9S7"/>
<dbReference type="InterPro" id="IPR028149">
    <property type="entry name" value="Tantalus-like"/>
</dbReference>
<feature type="region of interest" description="Disordered" evidence="2">
    <location>
        <begin position="925"/>
        <end position="957"/>
    </location>
</feature>
<evidence type="ECO:0000259" key="3">
    <source>
        <dbReference type="Pfam" id="PF15386"/>
    </source>
</evidence>
<dbReference type="Pfam" id="PF15386">
    <property type="entry name" value="Tantalus"/>
    <property type="match status" value="1"/>
</dbReference>
<evidence type="ECO:0000313" key="4">
    <source>
        <dbReference type="Proteomes" id="UP000515140"/>
    </source>
</evidence>
<feature type="region of interest" description="Disordered" evidence="2">
    <location>
        <begin position="607"/>
        <end position="629"/>
    </location>
</feature>
<dbReference type="PANTHER" id="PTHR14522:SF0">
    <property type="entry name" value="PROTEIN PRR14L"/>
    <property type="match status" value="1"/>
</dbReference>
<dbReference type="CTD" id="253143"/>
<sequence>MRSSTRVEGEPSGSINWNQASSAALMLSSGVETQPLPLDSPMSAGAQELYTELPVSISPELSAEFEPSVVPDAKPEVSSSLVRTLPLEPQRTHVENCSQDADPMGDGEEARCCGLAAGCTARDPVASGVLVKERAEQEGRALRVPQEGLAEGQGEPAPAAAEGVRGLCQVVLGEQRKRERSRSPSDDEPQCTEKDRKPFRNMYSEKHFCISHVFLRFPFLQKKGGKKEIEENVLQRALLKMAASLAGAEGLRSCWVHLLSDDPELPSLAGPHDSHHRGLDRELFLYSAGRDPLVLRFLLVIGLGKGVPDGRLLWAVLIIWRTHLEEGHGLPSLYGEGAEYRLLSPSFHSWRGASSLPFLKPFSWALLEMLDRLVFPSWYLVTFVSEAEVKSQRWFSVEDEWLPPSCTAWPPPRPSPSRSLAWWCPPSHSHVASAGGGIVRRIDSHGSEPSGITGRKLNWPTFVIMKHLYNEENQGNVQVTTETLPNPTEEGQGMKVHGTKMISNAEHRSNKVSKSLPPGCIDCPDVDRIMTSGEVSETSTLVSLEPLTSVEPGLTKAPSTEKECETSSARPLWPPSPEDSASLPMCGGDTLSKLSLDNHQHNCGCDIESPSKTSSPQAKSKESGMLPLEADPQGACFPLSLPCVGSGSISLEECGSGDDPQETGKPFCTGEVPREEGSASRWEGEGIQSVRSKSSRALAVDAKPGGEESSMPPLNRASGQRGCAFDSCCTHSPSQGTQGPQQENSCSPSEEDPTKGPSETQENLRKHEGKRVSCPCDTHQDEDSIKESDSWVMRTEESEKMVSADASVSGRNVDGQNPGSLVSSQREAGSCTEKRDPAACSVPDEPPMPVSKVSEVKSVLPQLQRDQKWDLADQPEVKKIIGVSSRAVTPFVDGQRIASYLAESHEAKRKRLCVLSGKMSFDAGDHKGAAAPQESSPGGRAEDVCKGTSEASQQQASSVLEDGVGVIANQQTILTQMKKGKDAFRPGATTCHASSENHVSAKAVSFNRVPNDTVIGKLAVMSGLEKEVAELSEEAPDLEHESAQSQGCHSCHQRVENAPEGDMYSEGVTYKSIAISPEAENQSVLTCEDMLVPSDPPCPGTGSSLVGSILSVRRPSGNNELSREEIEDSLQEGKIKNEVASCSLLSRALTKSTLALSHVKPGNFIARSAGKTGLEENKLGPHSKETSLPCDSHLSGHTVLESKLSSNISSPTEPKDLCLTTERSSVRIANQADGTDPGLNCQSDLNRLVECWSESESSKSDHHGLGIFEVQHTDRHKREDVAKPNRGLSSSHTELLVKDLSNIQPSCSLPKKNIFKTSLANEDFTVLCRADPIQLGNKLGEKVSEMKESDSTGSYRRQEEPSWHQPDRPLRSNQSQGGGLIDQDSILPCASDSFNMRSLKTVPSCKGTPSVEQRDDGLHNEVTQESKTHGMGSVTNHEQNTELSDTMNVLLGSTHRGRIVEEMLPGETEETASGLRPQMNSAFDDEDSLEVYYREPVLGSVQAMPLPISSLGNSPTGSDGPVAEKAETKQLPESVNVRVLPECVKSSTMKTKGKKRGIPNIGSRGKRGAPGMFQLELVSSVAPSSNELNPGNNMDRRETGEYRGTQNDLKVREECEGKPWREDGGDKSSHTNGPHFKRKRVCGETETQKASIVQGCRCLKGGQEGMQPKKRGTFSQREESLNGQPFIGPTVSPSSQDLASQSRLKGHAHKRSTLKNITGAKVYEDEPFPQFLKMDGSEAGRRALHLCPNTESPLGPHLISAMMPQGISGTGCEKIHNTFTMTPYQRKSLPLLKKGLNITYREPIKTGRKMNDIQKWILLKHASETISVKEHKVLSWSSAAPASLASVASHMPKPKAMRRLLLNSTRLQKPTKESALLNKLSVLARKLLAVSTATPELGSQPCSAELLPVAETCKRLRFKKLQGESPYSMMQISLHIGDDGCNKTPDSQTLALYPLEALRVGFSDLMNKMPSLQFNAQIFPISFHINLDSELTTDSTRIFSEHCSPPENAPGGDPTHPPQPPKWTFSFLVSQGSSGTATFREEDGLSRAALQTLSPEQAPGSNAIVKVRAGCSVLGLHTVLALSSPGCYRIWTRRRSLSSHLPTIQRLFVTQFTQGFKGLRPSASLSNSLFPSLPYSVGRVLSIWSQHDPSARPFEITTLHSKHSKWPPALGIRNSHAVLPHVPLLGVEATTGRTGGGLVRLGSPFSALVPKSRLAFEPVVSVLRLSASDFQLPAFKELRRVPTVCTSQHSSATQKEIESEKRPKKVSQIRIRKTIPRPDPNLTPMGLPRPKRLKKKEFSLEEIYTNKNYKSPPASRCLETIFEEPKERNGALISVSQQKRKRVLEFQDFTVPRKRRNRGKIKAVGSFTRAKKAALQSQELDALLIQKLMDLEAFLAKEGEEEPTSGC</sequence>
<feature type="region of interest" description="Disordered" evidence="2">
    <location>
        <begin position="2246"/>
        <end position="2268"/>
    </location>
</feature>
<feature type="region of interest" description="Disordered" evidence="2">
    <location>
        <begin position="653"/>
        <end position="857"/>
    </location>
</feature>
<protein>
    <submittedName>
        <fullName evidence="5">LOW QUALITY PROTEIN: protein PRR14L</fullName>
    </submittedName>
</protein>
<feature type="region of interest" description="Disordered" evidence="2">
    <location>
        <begin position="175"/>
        <end position="197"/>
    </location>
</feature>
<accession>A0A6P5L9S7</accession>
<organism evidence="4 5">
    <name type="scientific">Phascolarctos cinereus</name>
    <name type="common">Koala</name>
    <dbReference type="NCBI Taxonomy" id="38626"/>
    <lineage>
        <taxon>Eukaryota</taxon>
        <taxon>Metazoa</taxon>
        <taxon>Chordata</taxon>
        <taxon>Craniata</taxon>
        <taxon>Vertebrata</taxon>
        <taxon>Euteleostomi</taxon>
        <taxon>Mammalia</taxon>
        <taxon>Metatheria</taxon>
        <taxon>Diprotodontia</taxon>
        <taxon>Phascolarctidae</taxon>
        <taxon>Phascolarctos</taxon>
    </lineage>
</organism>
<feature type="compositionally biased region" description="Basic and acidic residues" evidence="2">
    <location>
        <begin position="672"/>
        <end position="684"/>
    </location>
</feature>
<feature type="domain" description="Tantalus-like" evidence="3">
    <location>
        <begin position="2282"/>
        <end position="2339"/>
    </location>
</feature>
<keyword evidence="4" id="KW-1185">Reference proteome</keyword>
<feature type="compositionally biased region" description="Basic and acidic residues" evidence="2">
    <location>
        <begin position="778"/>
        <end position="802"/>
    </location>
</feature>
<gene>
    <name evidence="5" type="primary">PRR14L</name>
</gene>
<feature type="region of interest" description="Disordered" evidence="2">
    <location>
        <begin position="1547"/>
        <end position="1569"/>
    </location>
</feature>
<proteinExistence type="predicted"/>
<dbReference type="RefSeq" id="XP_020852336.1">
    <property type="nucleotide sequence ID" value="XM_020996677.1"/>
</dbReference>
<feature type="compositionally biased region" description="Polar residues" evidence="2">
    <location>
        <begin position="1583"/>
        <end position="1592"/>
    </location>
</feature>
<evidence type="ECO:0000256" key="2">
    <source>
        <dbReference type="SAM" id="MobiDB-lite"/>
    </source>
</evidence>
<dbReference type="KEGG" id="pcw:110215311"/>
<feature type="region of interest" description="Disordered" evidence="2">
    <location>
        <begin position="2001"/>
        <end position="2022"/>
    </location>
</feature>
<dbReference type="InterPro" id="IPR026320">
    <property type="entry name" value="PRR14"/>
</dbReference>
<feature type="compositionally biased region" description="Polar residues" evidence="2">
    <location>
        <begin position="729"/>
        <end position="748"/>
    </location>
</feature>
<feature type="region of interest" description="Disordered" evidence="2">
    <location>
        <begin position="547"/>
        <end position="586"/>
    </location>
</feature>
<keyword evidence="1" id="KW-0597">Phosphoprotein</keyword>
<name>A0A6P5L9S7_PHACI</name>
<evidence type="ECO:0000313" key="5">
    <source>
        <dbReference type="RefSeq" id="XP_020852336.1"/>
    </source>
</evidence>
<feature type="compositionally biased region" description="Polar residues" evidence="2">
    <location>
        <begin position="1691"/>
        <end position="1703"/>
    </location>
</feature>
<reference evidence="5" key="1">
    <citation type="submission" date="2025-08" db="UniProtKB">
        <authorList>
            <consortium name="RefSeq"/>
        </authorList>
    </citation>
    <scope>IDENTIFICATION</scope>
    <source>
        <tissue evidence="5">Spleen</tissue>
    </source>
</reference>
<feature type="compositionally biased region" description="Basic and acidic residues" evidence="2">
    <location>
        <begin position="1341"/>
        <end position="1370"/>
    </location>
</feature>
<dbReference type="GeneID" id="110215311"/>